<comment type="caution">
    <text evidence="2">The sequence shown here is derived from an EMBL/GenBank/DDBJ whole genome shotgun (WGS) entry which is preliminary data.</text>
</comment>
<organism evidence="2 3">
    <name type="scientific">Mangrovicoccus algicola</name>
    <dbReference type="NCBI Taxonomy" id="2771008"/>
    <lineage>
        <taxon>Bacteria</taxon>
        <taxon>Pseudomonadati</taxon>
        <taxon>Pseudomonadota</taxon>
        <taxon>Alphaproteobacteria</taxon>
        <taxon>Rhodobacterales</taxon>
        <taxon>Paracoccaceae</taxon>
        <taxon>Mangrovicoccus</taxon>
    </lineage>
</organism>
<proteinExistence type="predicted"/>
<dbReference type="Proteomes" id="UP000609121">
    <property type="component" value="Unassembled WGS sequence"/>
</dbReference>
<dbReference type="AlphaFoldDB" id="A0A8J6YSL8"/>
<dbReference type="EMBL" id="JACVXA010000001">
    <property type="protein sequence ID" value="MBE3636607.1"/>
    <property type="molecule type" value="Genomic_DNA"/>
</dbReference>
<reference evidence="2" key="1">
    <citation type="submission" date="2020-09" db="EMBL/GenBank/DDBJ databases">
        <title>A novel bacterium of genus Mangrovicoccus, isolated from South China Sea.</title>
        <authorList>
            <person name="Huang H."/>
            <person name="Mo K."/>
            <person name="Hu Y."/>
        </authorList>
    </citation>
    <scope>NUCLEOTIDE SEQUENCE</scope>
    <source>
        <strain evidence="2">HB182678</strain>
    </source>
</reference>
<sequence length="59" mass="6604">MTTKNTPRDPFGQPTRTLTPYERTAAAAKDIIDSEKQTRDARTAALRSARLEREAENGK</sequence>
<name>A0A8J6YSL8_9RHOB</name>
<accession>A0A8J6YSL8</accession>
<evidence type="ECO:0000256" key="1">
    <source>
        <dbReference type="SAM" id="MobiDB-lite"/>
    </source>
</evidence>
<feature type="region of interest" description="Disordered" evidence="1">
    <location>
        <begin position="1"/>
        <end position="59"/>
    </location>
</feature>
<evidence type="ECO:0000313" key="2">
    <source>
        <dbReference type="EMBL" id="MBE3636607.1"/>
    </source>
</evidence>
<protein>
    <submittedName>
        <fullName evidence="2">Uncharacterized protein</fullName>
    </submittedName>
</protein>
<feature type="compositionally biased region" description="Basic and acidic residues" evidence="1">
    <location>
        <begin position="30"/>
        <end position="42"/>
    </location>
</feature>
<evidence type="ECO:0000313" key="3">
    <source>
        <dbReference type="Proteomes" id="UP000609121"/>
    </source>
</evidence>
<feature type="compositionally biased region" description="Basic and acidic residues" evidence="1">
    <location>
        <begin position="49"/>
        <end position="59"/>
    </location>
</feature>
<gene>
    <name evidence="2" type="ORF">ICN82_00140</name>
</gene>
<dbReference type="RefSeq" id="WP_193178794.1">
    <property type="nucleotide sequence ID" value="NZ_JACVXA010000001.1"/>
</dbReference>
<keyword evidence="3" id="KW-1185">Reference proteome</keyword>